<evidence type="ECO:0000259" key="13">
    <source>
        <dbReference type="Pfam" id="PF01058"/>
    </source>
</evidence>
<dbReference type="GO" id="GO:0051538">
    <property type="term" value="F:3 iron, 4 sulfur cluster binding"/>
    <property type="evidence" value="ECO:0007669"/>
    <property type="project" value="UniProtKB-KW"/>
</dbReference>
<feature type="domain" description="NADH:ubiquinone oxidoreductase-like 20kDa subunit" evidence="13">
    <location>
        <begin position="64"/>
        <end position="209"/>
    </location>
</feature>
<evidence type="ECO:0000259" key="14">
    <source>
        <dbReference type="Pfam" id="PF14720"/>
    </source>
</evidence>
<dbReference type="GO" id="GO:0009375">
    <property type="term" value="C:ferredoxin hydrogenase complex"/>
    <property type="evidence" value="ECO:0007669"/>
    <property type="project" value="InterPro"/>
</dbReference>
<dbReference type="InterPro" id="IPR006137">
    <property type="entry name" value="NADH_UbQ_OxRdtase-like_20kDa"/>
</dbReference>
<gene>
    <name evidence="15" type="ORF">ENR23_11490</name>
</gene>
<dbReference type="InterPro" id="IPR037024">
    <property type="entry name" value="NiFe_Hase_small_N_sf"/>
</dbReference>
<dbReference type="NCBIfam" id="TIGR00391">
    <property type="entry name" value="hydA"/>
    <property type="match status" value="1"/>
</dbReference>
<keyword evidence="8" id="KW-0732">Signal</keyword>
<dbReference type="InterPro" id="IPR027394">
    <property type="entry name" value="Cytochrome-c3_hydrogenase_C"/>
</dbReference>
<feature type="domain" description="Cytochrome-c3 hydrogenase C-terminal" evidence="14">
    <location>
        <begin position="229"/>
        <end position="305"/>
    </location>
</feature>
<dbReference type="PRINTS" id="PR00614">
    <property type="entry name" value="NIHGNASESMLL"/>
</dbReference>
<evidence type="ECO:0000256" key="3">
    <source>
        <dbReference type="ARBA" id="ARBA00004196"/>
    </source>
</evidence>
<name>A0A832I573_UNCEI</name>
<organism evidence="15">
    <name type="scientific">Eiseniibacteriota bacterium</name>
    <dbReference type="NCBI Taxonomy" id="2212470"/>
    <lineage>
        <taxon>Bacteria</taxon>
        <taxon>Candidatus Eiseniibacteriota</taxon>
    </lineage>
</organism>
<evidence type="ECO:0000256" key="9">
    <source>
        <dbReference type="ARBA" id="ARBA00023002"/>
    </source>
</evidence>
<evidence type="ECO:0000256" key="12">
    <source>
        <dbReference type="ARBA" id="ARBA00023291"/>
    </source>
</evidence>
<comment type="cofactor">
    <cofactor evidence="1">
        <name>[3Fe-4S] cluster</name>
        <dbReference type="ChEBI" id="CHEBI:21137"/>
    </cofactor>
</comment>
<dbReference type="GO" id="GO:0044569">
    <property type="term" value="C:[Ni-Fe] hydrogenase complex"/>
    <property type="evidence" value="ECO:0007669"/>
    <property type="project" value="TreeGrafter"/>
</dbReference>
<evidence type="ECO:0000256" key="8">
    <source>
        <dbReference type="ARBA" id="ARBA00022729"/>
    </source>
</evidence>
<keyword evidence="6" id="KW-0004">4Fe-4S</keyword>
<proteinExistence type="inferred from homology"/>
<dbReference type="Gene3D" id="4.10.480.10">
    <property type="entry name" value="Cytochrome-c3 hydrogenase, C-terminal domain"/>
    <property type="match status" value="1"/>
</dbReference>
<keyword evidence="9" id="KW-0560">Oxidoreductase</keyword>
<dbReference type="GO" id="GO:0008901">
    <property type="term" value="F:ferredoxin hydrogenase activity"/>
    <property type="evidence" value="ECO:0007669"/>
    <property type="project" value="InterPro"/>
</dbReference>
<evidence type="ECO:0000256" key="4">
    <source>
        <dbReference type="ARBA" id="ARBA00006605"/>
    </source>
</evidence>
<dbReference type="InterPro" id="IPR001821">
    <property type="entry name" value="NiFe_hydrogenase_ssu"/>
</dbReference>
<comment type="similarity">
    <text evidence="4">Belongs to the [NiFe]/[NiFeSe] hydrogenase small subunit family.</text>
</comment>
<evidence type="ECO:0000256" key="1">
    <source>
        <dbReference type="ARBA" id="ARBA00001927"/>
    </source>
</evidence>
<evidence type="ECO:0000256" key="11">
    <source>
        <dbReference type="ARBA" id="ARBA00023014"/>
    </source>
</evidence>
<comment type="subcellular location">
    <subcellularLocation>
        <location evidence="3">Cell envelope</location>
    </subcellularLocation>
</comment>
<comment type="subunit">
    <text evidence="5">Heterodimer of a large and a small subunit.</text>
</comment>
<dbReference type="InterPro" id="IPR006311">
    <property type="entry name" value="TAT_signal"/>
</dbReference>
<sequence length="370" mass="38592">MDPGLDTLAPDREEIPRLNRRDFVRTVTLAAAAVGLGATTVTSIVEAAGRGLKPSVIWLHFQECTGCTESLLRTTHPDVAEVILDLVSLDYHETLFAAAGHQAEAALQQAMKAHAGRYVCVVEGAIPTKHDGIYCKIAGKTAVDLLNEVAAGAGAIIAIGSCASWGGIPSADPNPTGATGAPMVLEGKTVVTLPGCPANPYIFLGTVLQYVALGTLPALDDRGRPKFAYARTIHEDCPRRPHFDAGRFAQQFGDDGHRQGWCLYKLGCKGPATHASCSTLQFGDVGAWPIGTGHPCFGCTEPRLGFRMPLHQTVEIDRPTPPDTYPSVDADSGRVSPIATGLAGLAAGALAGAGFMASKKLGDGDGATEG</sequence>
<dbReference type="EMBL" id="DSQF01000022">
    <property type="protein sequence ID" value="HGZ44021.1"/>
    <property type="molecule type" value="Genomic_DNA"/>
</dbReference>
<dbReference type="PANTHER" id="PTHR30013:SF7">
    <property type="entry name" value="HYDROGENASE-2 SMALL CHAIN"/>
    <property type="match status" value="1"/>
</dbReference>
<dbReference type="GO" id="GO:0030313">
    <property type="term" value="C:cell envelope"/>
    <property type="evidence" value="ECO:0007669"/>
    <property type="project" value="UniProtKB-SubCell"/>
</dbReference>
<dbReference type="GO" id="GO:0046872">
    <property type="term" value="F:metal ion binding"/>
    <property type="evidence" value="ECO:0007669"/>
    <property type="project" value="UniProtKB-KW"/>
</dbReference>
<evidence type="ECO:0000256" key="2">
    <source>
        <dbReference type="ARBA" id="ARBA00001966"/>
    </source>
</evidence>
<dbReference type="InterPro" id="IPR019546">
    <property type="entry name" value="TAT_signal_bac_arc"/>
</dbReference>
<accession>A0A832I573</accession>
<evidence type="ECO:0000256" key="5">
    <source>
        <dbReference type="ARBA" id="ARBA00011771"/>
    </source>
</evidence>
<dbReference type="Gene3D" id="3.40.50.700">
    <property type="entry name" value="NADH:ubiquinone oxidoreductase-like, 20kDa subunit"/>
    <property type="match status" value="1"/>
</dbReference>
<dbReference type="GO" id="GO:0009055">
    <property type="term" value="F:electron transfer activity"/>
    <property type="evidence" value="ECO:0007669"/>
    <property type="project" value="TreeGrafter"/>
</dbReference>
<evidence type="ECO:0000256" key="10">
    <source>
        <dbReference type="ARBA" id="ARBA00023004"/>
    </source>
</evidence>
<dbReference type="Pfam" id="PF01058">
    <property type="entry name" value="Oxidored_q6"/>
    <property type="match status" value="1"/>
</dbReference>
<keyword evidence="12" id="KW-0003">3Fe-4S</keyword>
<dbReference type="GO" id="GO:0051539">
    <property type="term" value="F:4 iron, 4 sulfur cluster binding"/>
    <property type="evidence" value="ECO:0007669"/>
    <property type="project" value="UniProtKB-KW"/>
</dbReference>
<comment type="cofactor">
    <cofactor evidence="2">
        <name>[4Fe-4S] cluster</name>
        <dbReference type="ChEBI" id="CHEBI:49883"/>
    </cofactor>
</comment>
<dbReference type="SUPFAM" id="SSF56770">
    <property type="entry name" value="HydA/Nqo6-like"/>
    <property type="match status" value="1"/>
</dbReference>
<dbReference type="PANTHER" id="PTHR30013">
    <property type="entry name" value="NIFE / NIFESE HYDROGENASE SMALL SUBUNIT FAMILY MEMBER"/>
    <property type="match status" value="1"/>
</dbReference>
<dbReference type="GO" id="GO:0009061">
    <property type="term" value="P:anaerobic respiration"/>
    <property type="evidence" value="ECO:0007669"/>
    <property type="project" value="TreeGrafter"/>
</dbReference>
<dbReference type="InterPro" id="IPR037148">
    <property type="entry name" value="NiFe-Hase_small_C_sf"/>
</dbReference>
<dbReference type="NCBIfam" id="TIGR01409">
    <property type="entry name" value="TAT_signal_seq"/>
    <property type="match status" value="1"/>
</dbReference>
<evidence type="ECO:0000256" key="6">
    <source>
        <dbReference type="ARBA" id="ARBA00022485"/>
    </source>
</evidence>
<protein>
    <submittedName>
        <fullName evidence="15">Twin-arginine translocation signal domain-containing protein</fullName>
    </submittedName>
</protein>
<dbReference type="PROSITE" id="PS51318">
    <property type="entry name" value="TAT"/>
    <property type="match status" value="1"/>
</dbReference>
<evidence type="ECO:0000313" key="15">
    <source>
        <dbReference type="EMBL" id="HGZ44021.1"/>
    </source>
</evidence>
<comment type="caution">
    <text evidence="15">The sequence shown here is derived from an EMBL/GenBank/DDBJ whole genome shotgun (WGS) entry which is preliminary data.</text>
</comment>
<reference evidence="15" key="1">
    <citation type="journal article" date="2020" name="mSystems">
        <title>Genome- and Community-Level Interaction Insights into Carbon Utilization and Element Cycling Functions of Hydrothermarchaeota in Hydrothermal Sediment.</title>
        <authorList>
            <person name="Zhou Z."/>
            <person name="Liu Y."/>
            <person name="Xu W."/>
            <person name="Pan J."/>
            <person name="Luo Z.H."/>
            <person name="Li M."/>
        </authorList>
    </citation>
    <scope>NUCLEOTIDE SEQUENCE [LARGE SCALE GENOMIC DNA]</scope>
    <source>
        <strain evidence="15">SpSt-381</strain>
    </source>
</reference>
<dbReference type="AlphaFoldDB" id="A0A832I573"/>
<keyword evidence="10" id="KW-0408">Iron</keyword>
<keyword evidence="7" id="KW-0479">Metal-binding</keyword>
<evidence type="ECO:0000256" key="7">
    <source>
        <dbReference type="ARBA" id="ARBA00022723"/>
    </source>
</evidence>
<keyword evidence="11" id="KW-0411">Iron-sulfur</keyword>
<dbReference type="GO" id="GO:0016020">
    <property type="term" value="C:membrane"/>
    <property type="evidence" value="ECO:0007669"/>
    <property type="project" value="TreeGrafter"/>
</dbReference>
<dbReference type="Pfam" id="PF14720">
    <property type="entry name" value="NiFe_hyd_SSU_C"/>
    <property type="match status" value="1"/>
</dbReference>